<dbReference type="RefSeq" id="WP_012869219.1">
    <property type="nucleotide sequence ID" value="NC_013522.1"/>
</dbReference>
<dbReference type="SUPFAM" id="SSF56601">
    <property type="entry name" value="beta-lactamase/transpeptidase-like"/>
    <property type="match status" value="1"/>
</dbReference>
<dbReference type="InterPro" id="IPR012338">
    <property type="entry name" value="Beta-lactam/transpept-like"/>
</dbReference>
<dbReference type="STRING" id="525903.Taci_0467"/>
<feature type="transmembrane region" description="Helical" evidence="1">
    <location>
        <begin position="611"/>
        <end position="627"/>
    </location>
</feature>
<dbReference type="HOGENOM" id="CLU_022757_1_0_0"/>
<dbReference type="KEGG" id="tai:Taci_0467"/>
<protein>
    <submittedName>
        <fullName evidence="3">Beta-lactamase</fullName>
    </submittedName>
</protein>
<feature type="transmembrane region" description="Helical" evidence="1">
    <location>
        <begin position="541"/>
        <end position="561"/>
    </location>
</feature>
<accession>D1B8V0</accession>
<feature type="transmembrane region" description="Helical" evidence="1">
    <location>
        <begin position="503"/>
        <end position="521"/>
    </location>
</feature>
<dbReference type="Pfam" id="PF00144">
    <property type="entry name" value="Beta-lactamase"/>
    <property type="match status" value="1"/>
</dbReference>
<organism evidence="3 4">
    <name type="scientific">Thermanaerovibrio acidaminovorans (strain ATCC 49978 / DSM 6589 / Su883)</name>
    <name type="common">Selenomonas acidaminovorans</name>
    <dbReference type="NCBI Taxonomy" id="525903"/>
    <lineage>
        <taxon>Bacteria</taxon>
        <taxon>Thermotogati</taxon>
        <taxon>Synergistota</taxon>
        <taxon>Synergistia</taxon>
        <taxon>Synergistales</taxon>
        <taxon>Synergistaceae</taxon>
        <taxon>Thermanaerovibrio</taxon>
    </lineage>
</organism>
<evidence type="ECO:0000313" key="3">
    <source>
        <dbReference type="EMBL" id="ACZ18703.1"/>
    </source>
</evidence>
<dbReference type="Proteomes" id="UP000002030">
    <property type="component" value="Chromosome"/>
</dbReference>
<dbReference type="AlphaFoldDB" id="D1B8V0"/>
<evidence type="ECO:0000313" key="4">
    <source>
        <dbReference type="Proteomes" id="UP000002030"/>
    </source>
</evidence>
<dbReference type="InterPro" id="IPR050491">
    <property type="entry name" value="AmpC-like"/>
</dbReference>
<gene>
    <name evidence="3" type="ordered locus">Taci_0467</name>
</gene>
<reference evidence="3 4" key="1">
    <citation type="journal article" date="2009" name="Stand. Genomic Sci.">
        <title>Complete genome sequence of Thermanaerovibrio acidaminovorans type strain (Su883).</title>
        <authorList>
            <person name="Chovatia M."/>
            <person name="Sikorski J."/>
            <person name="Schroder M."/>
            <person name="Lapidus A."/>
            <person name="Nolan M."/>
            <person name="Tice H."/>
            <person name="Glavina Del Rio T."/>
            <person name="Copeland A."/>
            <person name="Cheng J.F."/>
            <person name="Lucas S."/>
            <person name="Chen F."/>
            <person name="Bruce D."/>
            <person name="Goodwin L."/>
            <person name="Pitluck S."/>
            <person name="Ivanova N."/>
            <person name="Mavromatis K."/>
            <person name="Ovchinnikova G."/>
            <person name="Pati A."/>
            <person name="Chen A."/>
            <person name="Palaniappan K."/>
            <person name="Land M."/>
            <person name="Hauser L."/>
            <person name="Chang Y.J."/>
            <person name="Jeffries C.D."/>
            <person name="Chain P."/>
            <person name="Saunders E."/>
            <person name="Detter J.C."/>
            <person name="Brettin T."/>
            <person name="Rohde M."/>
            <person name="Goker M."/>
            <person name="Spring S."/>
            <person name="Bristow J."/>
            <person name="Markowitz V."/>
            <person name="Hugenholtz P."/>
            <person name="Kyrpides N.C."/>
            <person name="Klenk H.P."/>
            <person name="Eisen J.A."/>
        </authorList>
    </citation>
    <scope>NUCLEOTIDE SEQUENCE [LARGE SCALE GENOMIC DNA]</scope>
    <source>
        <strain evidence="4">ATCC 49978 / DSM 6589 / Su883</strain>
    </source>
</reference>
<keyword evidence="1" id="KW-0472">Membrane</keyword>
<feature type="transmembrane region" description="Helical" evidence="1">
    <location>
        <begin position="581"/>
        <end position="599"/>
    </location>
</feature>
<dbReference type="OrthoDB" id="846150at2"/>
<keyword evidence="4" id="KW-1185">Reference proteome</keyword>
<dbReference type="Gene3D" id="3.40.710.10">
    <property type="entry name" value="DD-peptidase/beta-lactamase superfamily"/>
    <property type="match status" value="1"/>
</dbReference>
<dbReference type="EMBL" id="CP001818">
    <property type="protein sequence ID" value="ACZ18703.1"/>
    <property type="molecule type" value="Genomic_DNA"/>
</dbReference>
<dbReference type="EnsemblBacteria" id="ACZ18703">
    <property type="protein sequence ID" value="ACZ18703"/>
    <property type="gene ID" value="Taci_0467"/>
</dbReference>
<name>D1B8V0_THEAS</name>
<evidence type="ECO:0000259" key="2">
    <source>
        <dbReference type="Pfam" id="PF00144"/>
    </source>
</evidence>
<evidence type="ECO:0000256" key="1">
    <source>
        <dbReference type="SAM" id="Phobius"/>
    </source>
</evidence>
<keyword evidence="1" id="KW-0812">Transmembrane</keyword>
<sequence>MRPRSALPIRPWILLLGLLLAFVPSPSPCAEKRSPNAGGLDPREFNSFVRGFLEGAMRTCHVPGAVFVAVADDRVIASFGVGMADLESKRPMTEETVVRTASISKVITALTALSLEQRGRLSLDQDVNRYLKHIQIPPVQGWRPITIRDLLTHSGGFEDRWIGTEAQDALEELSFSRALKKMAPRRILPPGEVYSYSNFGLALVGSAIEGATRRSFHSTVKKNVLDPLKMTKSGFVSDQAMDRDSAAGYYSAPDPYPAQYAYFLEAPAISFNSCGRDMAKLIRALLKDGILDGRQALHPKAVRELLTPAFHNHPSLPGATLGMYQTSVRGLTVLEHGGDLDGFTSLLVLVPQRSFGFFLAMNGDVPQIRDRLKEALVERYLAPPAIKPQGEPSSPVPAHLEGRYRHIRRPRTTVDAAYLMFDQPIEVYANQDGTVSVSYPEDWDRPTSTWIPLSQDLLISLDGTERMALRRGPDGKVKFLFIREPYETYEPMHPLDGPTASRAFLWSFGVLGTASALIWAAGALGRLKPRYDEPSEWPTKWGFISLHWLTTWAFLAGLYLADRLMGYQLRIGIPWQVKALFALPFAGLVPLGISLYHLARPQGRGIPLDTLAFLLSLAGALGGLWFLNHWNLLGFRF</sequence>
<dbReference type="InterPro" id="IPR001466">
    <property type="entry name" value="Beta-lactam-related"/>
</dbReference>
<proteinExistence type="predicted"/>
<feature type="domain" description="Beta-lactamase-related" evidence="2">
    <location>
        <begin position="51"/>
        <end position="374"/>
    </location>
</feature>
<dbReference type="eggNOG" id="COG1680">
    <property type="taxonomic scope" value="Bacteria"/>
</dbReference>
<dbReference type="PANTHER" id="PTHR46825:SF9">
    <property type="entry name" value="BETA-LACTAMASE-RELATED DOMAIN-CONTAINING PROTEIN"/>
    <property type="match status" value="1"/>
</dbReference>
<keyword evidence="1" id="KW-1133">Transmembrane helix</keyword>
<dbReference type="PATRIC" id="fig|525903.6.peg.472"/>
<dbReference type="PANTHER" id="PTHR46825">
    <property type="entry name" value="D-ALANYL-D-ALANINE-CARBOXYPEPTIDASE/ENDOPEPTIDASE AMPH"/>
    <property type="match status" value="1"/>
</dbReference>